<protein>
    <submittedName>
        <fullName evidence="2">SusD-like starch-binding protein associating with outer membrane</fullName>
    </submittedName>
</protein>
<dbReference type="Proteomes" id="UP000289821">
    <property type="component" value="Unassembled WGS sequence"/>
</dbReference>
<dbReference type="Pfam" id="PF12771">
    <property type="entry name" value="SusD-like_2"/>
    <property type="match status" value="1"/>
</dbReference>
<organism evidence="2 3">
    <name type="scientific">Leeuwenhoekiella aestuarii</name>
    <dbReference type="NCBI Taxonomy" id="2249426"/>
    <lineage>
        <taxon>Bacteria</taxon>
        <taxon>Pseudomonadati</taxon>
        <taxon>Bacteroidota</taxon>
        <taxon>Flavobacteriia</taxon>
        <taxon>Flavobacteriales</taxon>
        <taxon>Flavobacteriaceae</taxon>
        <taxon>Leeuwenhoekiella</taxon>
    </lineage>
</organism>
<dbReference type="PROSITE" id="PS51257">
    <property type="entry name" value="PROKAR_LIPOPROTEIN"/>
    <property type="match status" value="1"/>
</dbReference>
<evidence type="ECO:0000313" key="3">
    <source>
        <dbReference type="Proteomes" id="UP000289821"/>
    </source>
</evidence>
<dbReference type="EMBL" id="QOVI01000002">
    <property type="protein sequence ID" value="RXG16764.1"/>
    <property type="molecule type" value="Genomic_DNA"/>
</dbReference>
<keyword evidence="3" id="KW-1185">Reference proteome</keyword>
<name>A0A4Q0NXN4_9FLAO</name>
<dbReference type="InterPro" id="IPR011990">
    <property type="entry name" value="TPR-like_helical_dom_sf"/>
</dbReference>
<proteinExistence type="predicted"/>
<sequence>MKKYIKLITAVVVLGLASCDSDFTEINTDPDKASGEIFDPNLILPDALYKYANSTTGYRGPILFQSMWVQLMASTSTIANYYTNADKYVPSGSTPGYAASIWSDNYRVASEMYQMKKLAIDKGYPNLANIADIVKIQSIAFMSDVYGDVPYNEALQLEDGISRPSYDKQEELYPQLLEELNTAISALDTSADSPTNDIFYDGDISKWKKFGYSLMLKMAMRLVNVDESLAQSYVETASAGGVFASTADEAILLTDNSTGFHNSNSAALATASDYYEVRWSDVMIDYLNSTDDPRLSVIAEVPEAGLAANQDASLSGDSDPTIQLGMPNGYDLNGGATDISNAPDYPGPTDANGEDDSDAPIGAYSRPTSMYRNLEAPVFVLTYAETQLLLAEAAVRGYNVGGTAAEYYANGLSGAMTAINKYGGSQIATADITAYVAANPLDVSSTEASLKMINIQYWATTGLLGNFTEAWSNWRRSAYPELTPVNYTGNFSNGTIPVRQIYPADESTYNPENYSAAASAMGGDVWTSNVWWDNN</sequence>
<dbReference type="RefSeq" id="WP_128760426.1">
    <property type="nucleotide sequence ID" value="NZ_QOVI01000002.1"/>
</dbReference>
<dbReference type="Gene3D" id="1.25.40.390">
    <property type="match status" value="1"/>
</dbReference>
<feature type="region of interest" description="Disordered" evidence="1">
    <location>
        <begin position="333"/>
        <end position="360"/>
    </location>
</feature>
<dbReference type="AlphaFoldDB" id="A0A4Q0NXN4"/>
<dbReference type="SUPFAM" id="SSF48452">
    <property type="entry name" value="TPR-like"/>
    <property type="match status" value="1"/>
</dbReference>
<dbReference type="InterPro" id="IPR041662">
    <property type="entry name" value="SusD-like_2"/>
</dbReference>
<evidence type="ECO:0000256" key="1">
    <source>
        <dbReference type="SAM" id="MobiDB-lite"/>
    </source>
</evidence>
<dbReference type="OrthoDB" id="725917at2"/>
<comment type="caution">
    <text evidence="2">The sequence shown here is derived from an EMBL/GenBank/DDBJ whole genome shotgun (WGS) entry which is preliminary data.</text>
</comment>
<accession>A0A4Q0NXN4</accession>
<reference evidence="2 3" key="1">
    <citation type="submission" date="2018-07" db="EMBL/GenBank/DDBJ databases">
        <title>Leeuwenhoekiella genomics.</title>
        <authorList>
            <person name="Tahon G."/>
            <person name="Willems A."/>
        </authorList>
    </citation>
    <scope>NUCLEOTIDE SEQUENCE [LARGE SCALE GENOMIC DNA]</scope>
    <source>
        <strain evidence="2 3">R-50232</strain>
    </source>
</reference>
<gene>
    <name evidence="2" type="ORF">DSM04_102346</name>
</gene>
<evidence type="ECO:0000313" key="2">
    <source>
        <dbReference type="EMBL" id="RXG16764.1"/>
    </source>
</evidence>